<feature type="signal peptide" evidence="1">
    <location>
        <begin position="1"/>
        <end position="27"/>
    </location>
</feature>
<evidence type="ECO:0000313" key="3">
    <source>
        <dbReference type="EMBL" id="WAR17862.1"/>
    </source>
</evidence>
<protein>
    <recommendedName>
        <fullName evidence="2">C1q domain-containing protein</fullName>
    </recommendedName>
</protein>
<dbReference type="SUPFAM" id="SSF49842">
    <property type="entry name" value="TNF-like"/>
    <property type="match status" value="1"/>
</dbReference>
<evidence type="ECO:0000313" key="4">
    <source>
        <dbReference type="Proteomes" id="UP001164746"/>
    </source>
</evidence>
<dbReference type="Gene3D" id="2.60.120.40">
    <property type="match status" value="1"/>
</dbReference>
<dbReference type="Pfam" id="PF00386">
    <property type="entry name" value="C1q"/>
    <property type="match status" value="1"/>
</dbReference>
<reference evidence="3" key="1">
    <citation type="submission" date="2022-11" db="EMBL/GenBank/DDBJ databases">
        <title>Centuries of genome instability and evolution in soft-shell clam transmissible cancer (bioRxiv).</title>
        <authorList>
            <person name="Hart S.F.M."/>
            <person name="Yonemitsu M.A."/>
            <person name="Giersch R.M."/>
            <person name="Beal B.F."/>
            <person name="Arriagada G."/>
            <person name="Davis B.W."/>
            <person name="Ostrander E.A."/>
            <person name="Goff S.P."/>
            <person name="Metzger M.J."/>
        </authorList>
    </citation>
    <scope>NUCLEOTIDE SEQUENCE</scope>
    <source>
        <strain evidence="3">MELC-2E11</strain>
        <tissue evidence="3">Siphon/mantle</tissue>
    </source>
</reference>
<dbReference type="InterPro" id="IPR008983">
    <property type="entry name" value="Tumour_necrosis_fac-like_dom"/>
</dbReference>
<evidence type="ECO:0000259" key="2">
    <source>
        <dbReference type="PROSITE" id="PS50871"/>
    </source>
</evidence>
<keyword evidence="1" id="KW-0732">Signal</keyword>
<evidence type="ECO:0000256" key="1">
    <source>
        <dbReference type="SAM" id="SignalP"/>
    </source>
</evidence>
<dbReference type="EMBL" id="CP111021">
    <property type="protein sequence ID" value="WAR17862.1"/>
    <property type="molecule type" value="Genomic_DNA"/>
</dbReference>
<accession>A0ABY7FA19</accession>
<keyword evidence="4" id="KW-1185">Reference proteome</keyword>
<gene>
    <name evidence="3" type="ORF">MAR_032456</name>
</gene>
<dbReference type="PROSITE" id="PS50871">
    <property type="entry name" value="C1Q"/>
    <property type="match status" value="1"/>
</dbReference>
<dbReference type="Proteomes" id="UP001164746">
    <property type="component" value="Chromosome 10"/>
</dbReference>
<proteinExistence type="predicted"/>
<organism evidence="3 4">
    <name type="scientific">Mya arenaria</name>
    <name type="common">Soft-shell clam</name>
    <dbReference type="NCBI Taxonomy" id="6604"/>
    <lineage>
        <taxon>Eukaryota</taxon>
        <taxon>Metazoa</taxon>
        <taxon>Spiralia</taxon>
        <taxon>Lophotrochozoa</taxon>
        <taxon>Mollusca</taxon>
        <taxon>Bivalvia</taxon>
        <taxon>Autobranchia</taxon>
        <taxon>Heteroconchia</taxon>
        <taxon>Euheterodonta</taxon>
        <taxon>Imparidentia</taxon>
        <taxon>Neoheterodontei</taxon>
        <taxon>Myida</taxon>
        <taxon>Myoidea</taxon>
        <taxon>Myidae</taxon>
        <taxon>Mya</taxon>
    </lineage>
</organism>
<sequence>MAYSCTIKMNLGLILLFMVVSISRIDADEMLTKIMFKVMANEDKFESMEAQFTKSLEELESRLNGKIDKVIETLNKYEPNMGDIANDIKRTISNSVTGLVKSQYVSITKSIKQEKKVLMQIKNDIDANSKQMQSEIVNAQMRLDERFENQTALIEHEFNSAKHELEGMKNVIQNDSDNLSVLFEDLKSNLIHQTKTEKLEFEEHFLNQTKELETRYSLKESDIDIQMALFQNESLDNSLIFENKFKDALEDLAAKDVYLESRLSNHDSAISSVRSSVSGHSYRLSSIDGKLSSYKSSLDTLSSNIRSYKTSADSVGYRISGIETKLSKHSSFYAVKQKREDDMRDGLRLRHRGVFRNEGSDYSSVTGYYTAPEDGVYSFWLSVEARYGKRAVLCLYHDDMKTGIQSFEENGGGAGQVGFIYLTRGSKVSVHSCFSGSSIDPVRTAFSGVLLYTK</sequence>
<dbReference type="InterPro" id="IPR001073">
    <property type="entry name" value="C1q_dom"/>
</dbReference>
<feature type="domain" description="C1q" evidence="2">
    <location>
        <begin position="325"/>
        <end position="454"/>
    </location>
</feature>
<name>A0ABY7FA19_MYAAR</name>
<feature type="chain" id="PRO_5045779728" description="C1q domain-containing protein" evidence="1">
    <location>
        <begin position="28"/>
        <end position="454"/>
    </location>
</feature>